<dbReference type="AlphaFoldDB" id="A0A9N9MDD1"/>
<gene>
    <name evidence="3" type="ORF">CEUTPL_LOCUS2751</name>
</gene>
<evidence type="ECO:0000259" key="2">
    <source>
        <dbReference type="PROSITE" id="PS50042"/>
    </source>
</evidence>
<dbReference type="GO" id="GO:0003254">
    <property type="term" value="P:regulation of membrane depolarization"/>
    <property type="evidence" value="ECO:0007669"/>
    <property type="project" value="TreeGrafter"/>
</dbReference>
<evidence type="ECO:0000256" key="1">
    <source>
        <dbReference type="SAM" id="Phobius"/>
    </source>
</evidence>
<dbReference type="OrthoDB" id="2021138at2759"/>
<dbReference type="GO" id="GO:0005249">
    <property type="term" value="F:voltage-gated potassium channel activity"/>
    <property type="evidence" value="ECO:0007669"/>
    <property type="project" value="TreeGrafter"/>
</dbReference>
<dbReference type="CDD" id="cd00038">
    <property type="entry name" value="CAP_ED"/>
    <property type="match status" value="1"/>
</dbReference>
<feature type="domain" description="Cyclic nucleotide-binding" evidence="2">
    <location>
        <begin position="419"/>
        <end position="537"/>
    </location>
</feature>
<feature type="transmembrane region" description="Helical" evidence="1">
    <location>
        <begin position="102"/>
        <end position="125"/>
    </location>
</feature>
<dbReference type="Gene3D" id="2.60.120.10">
    <property type="entry name" value="Jelly Rolls"/>
    <property type="match status" value="1"/>
</dbReference>
<dbReference type="InterPro" id="IPR018490">
    <property type="entry name" value="cNMP-bd_dom_sf"/>
</dbReference>
<dbReference type="Proteomes" id="UP001152799">
    <property type="component" value="Chromosome 11"/>
</dbReference>
<proteinExistence type="predicted"/>
<feature type="transmembrane region" description="Helical" evidence="1">
    <location>
        <begin position="287"/>
        <end position="305"/>
    </location>
</feature>
<organism evidence="3 4">
    <name type="scientific">Ceutorhynchus assimilis</name>
    <name type="common">cabbage seed weevil</name>
    <dbReference type="NCBI Taxonomy" id="467358"/>
    <lineage>
        <taxon>Eukaryota</taxon>
        <taxon>Metazoa</taxon>
        <taxon>Ecdysozoa</taxon>
        <taxon>Arthropoda</taxon>
        <taxon>Hexapoda</taxon>
        <taxon>Insecta</taxon>
        <taxon>Pterygota</taxon>
        <taxon>Neoptera</taxon>
        <taxon>Endopterygota</taxon>
        <taxon>Coleoptera</taxon>
        <taxon>Polyphaga</taxon>
        <taxon>Cucujiformia</taxon>
        <taxon>Curculionidae</taxon>
        <taxon>Ceutorhynchinae</taxon>
        <taxon>Ceutorhynchus</taxon>
    </lineage>
</organism>
<evidence type="ECO:0000313" key="3">
    <source>
        <dbReference type="EMBL" id="CAG9762066.1"/>
    </source>
</evidence>
<reference evidence="3" key="1">
    <citation type="submission" date="2022-01" db="EMBL/GenBank/DDBJ databases">
        <authorList>
            <person name="King R."/>
        </authorList>
    </citation>
    <scope>NUCLEOTIDE SEQUENCE</scope>
</reference>
<keyword evidence="1" id="KW-0472">Membrane</keyword>
<dbReference type="PANTHER" id="PTHR45689:SF14">
    <property type="entry name" value="CYCLIC NUCLEOTIDE-GATED CATION CHANNEL SUBUNIT A-LIKE PROTEIN"/>
    <property type="match status" value="1"/>
</dbReference>
<dbReference type="InterPro" id="IPR014710">
    <property type="entry name" value="RmlC-like_jellyroll"/>
</dbReference>
<keyword evidence="1" id="KW-1133">Transmembrane helix</keyword>
<feature type="transmembrane region" description="Helical" evidence="1">
    <location>
        <begin position="317"/>
        <end position="338"/>
    </location>
</feature>
<feature type="transmembrane region" description="Helical" evidence="1">
    <location>
        <begin position="241"/>
        <end position="266"/>
    </location>
</feature>
<dbReference type="Pfam" id="PF00027">
    <property type="entry name" value="cNMP_binding"/>
    <property type="match status" value="1"/>
</dbReference>
<dbReference type="Gene3D" id="1.10.287.630">
    <property type="entry name" value="Helix hairpin bin"/>
    <property type="match status" value="1"/>
</dbReference>
<keyword evidence="4" id="KW-1185">Reference proteome</keyword>
<dbReference type="PANTHER" id="PTHR45689">
    <property type="entry name" value="I[[H]] CHANNEL, ISOFORM E"/>
    <property type="match status" value="1"/>
</dbReference>
<evidence type="ECO:0000313" key="4">
    <source>
        <dbReference type="Proteomes" id="UP001152799"/>
    </source>
</evidence>
<feature type="transmembrane region" description="Helical" evidence="1">
    <location>
        <begin position="185"/>
        <end position="213"/>
    </location>
</feature>
<dbReference type="InterPro" id="IPR051413">
    <property type="entry name" value="K/Na_HCN_channel"/>
</dbReference>
<dbReference type="SUPFAM" id="SSF51206">
    <property type="entry name" value="cAMP-binding domain-like"/>
    <property type="match status" value="1"/>
</dbReference>
<accession>A0A9N9MDD1</accession>
<feature type="transmembrane region" description="Helical" evidence="1">
    <location>
        <begin position="145"/>
        <end position="164"/>
    </location>
</feature>
<dbReference type="PROSITE" id="PS50042">
    <property type="entry name" value="CNMP_BINDING_3"/>
    <property type="match status" value="1"/>
</dbReference>
<dbReference type="GO" id="GO:0098855">
    <property type="term" value="C:HCN channel complex"/>
    <property type="evidence" value="ECO:0007669"/>
    <property type="project" value="TreeGrafter"/>
</dbReference>
<dbReference type="SMART" id="SM00100">
    <property type="entry name" value="cNMP"/>
    <property type="match status" value="1"/>
</dbReference>
<dbReference type="InterPro" id="IPR000595">
    <property type="entry name" value="cNMP-bd_dom"/>
</dbReference>
<dbReference type="GO" id="GO:0035725">
    <property type="term" value="P:sodium ion transmembrane transport"/>
    <property type="evidence" value="ECO:0007669"/>
    <property type="project" value="TreeGrafter"/>
</dbReference>
<dbReference type="EMBL" id="OU892287">
    <property type="protein sequence ID" value="CAG9762066.1"/>
    <property type="molecule type" value="Genomic_DNA"/>
</dbReference>
<keyword evidence="1" id="KW-0812">Transmembrane</keyword>
<protein>
    <recommendedName>
        <fullName evidence="2">Cyclic nucleotide-binding domain-containing protein</fullName>
    </recommendedName>
</protein>
<name>A0A9N9MDD1_9CUCU</name>
<sequence length="577" mass="68397">MYDYRGPKRLTFVDNLHLVKHRCTLPNVHISDVKTRLPPNASYIRQFCRWIHKSMIPALNLAISKRNFRNESQIKAEIRRQANHKNWFVIHPYSYMEVAREIYFICYCIWVIITSGPVLPSFEWVKTYRPQFDTESLEVCCLCPYPVFLTASILWIVSCFFSGYEERHKGKGTIELSMKKIAIRYCKSFFFIDLFVIIPCPLTDINLCLYLWVRGLIMYSRMYTFYQYFIRFTTDFKISQSLTHCIILVHIALVFTHVSTCFFYSMPVLINTGEPLSIDKMNYPKGIMYYSIYSFVQAHFWGLGGSTLDTENPMEEFVLIIVMIIGRLWGLYILASLLRMFTVSSVSESIYEQYVKHLKIFISQNDIPKEMEERLLEYYEYKFEKNYYNEKAIFTTMSLYVRQTISLFWARKVINKVKVFRFFPHSIISQIIAKCRVLVYLNNDFIARAGDVADNVYFISSGTVAVYNRDKHEMIHLRDGDEFGLTGLGSSKEAYFVSNFVAIETTELYVISVKEFKEIIHSRHDILAFFRKKLQERLKLWEKLEKHVTVAQRDNFLSELRHERILERPSAKTRYYD</sequence>